<dbReference type="PANTHER" id="PTHR12608:SF1">
    <property type="entry name" value="TRANSMEMBRANE PROTEIN 165"/>
    <property type="match status" value="1"/>
</dbReference>
<dbReference type="EMBL" id="NJBA01000114">
    <property type="protein sequence ID" value="OWP37416.1"/>
    <property type="molecule type" value="Genomic_DNA"/>
</dbReference>
<comment type="caution">
    <text evidence="7">The sequence shown here is derived from an EMBL/GenBank/DDBJ whole genome shotgun (WGS) entry which is preliminary data.</text>
</comment>
<keyword evidence="3 6" id="KW-0812">Transmembrane</keyword>
<dbReference type="AlphaFoldDB" id="A0A246F2Z7"/>
<dbReference type="Pfam" id="PF01169">
    <property type="entry name" value="GDT1"/>
    <property type="match status" value="1"/>
</dbReference>
<evidence type="ECO:0000313" key="7">
    <source>
        <dbReference type="EMBL" id="OWP37416.1"/>
    </source>
</evidence>
<protein>
    <recommendedName>
        <fullName evidence="6">GDT1 family protein</fullName>
    </recommendedName>
</protein>
<reference evidence="7 8" key="1">
    <citation type="submission" date="2017-06" db="EMBL/GenBank/DDBJ databases">
        <title>Draft genome of Pseudomonas nitroreducens DF05.</title>
        <authorList>
            <person name="Iyer R."/>
        </authorList>
    </citation>
    <scope>NUCLEOTIDE SEQUENCE [LARGE SCALE GENOMIC DNA]</scope>
    <source>
        <strain evidence="7 8">DF05</strain>
    </source>
</reference>
<comment type="caution">
    <text evidence="6">Lacks conserved residue(s) required for the propagation of feature annotation.</text>
</comment>
<dbReference type="GO" id="GO:0046873">
    <property type="term" value="F:metal ion transmembrane transporter activity"/>
    <property type="evidence" value="ECO:0007669"/>
    <property type="project" value="InterPro"/>
</dbReference>
<keyword evidence="4 6" id="KW-1133">Transmembrane helix</keyword>
<dbReference type="PANTHER" id="PTHR12608">
    <property type="entry name" value="TRANSMEMBRANE PROTEIN HTP-1 RELATED"/>
    <property type="match status" value="1"/>
</dbReference>
<dbReference type="RefSeq" id="WP_141099446.1">
    <property type="nucleotide sequence ID" value="NZ_NJBA01000114.1"/>
</dbReference>
<feature type="transmembrane region" description="Helical" evidence="6">
    <location>
        <begin position="30"/>
        <end position="47"/>
    </location>
</feature>
<evidence type="ECO:0000256" key="5">
    <source>
        <dbReference type="ARBA" id="ARBA00023136"/>
    </source>
</evidence>
<evidence type="ECO:0000313" key="8">
    <source>
        <dbReference type="Proteomes" id="UP000198145"/>
    </source>
</evidence>
<evidence type="ECO:0000256" key="2">
    <source>
        <dbReference type="ARBA" id="ARBA00009190"/>
    </source>
</evidence>
<organism evidence="7 8">
    <name type="scientific">Pseudomonas nitroreducens</name>
    <dbReference type="NCBI Taxonomy" id="46680"/>
    <lineage>
        <taxon>Bacteria</taxon>
        <taxon>Pseudomonadati</taxon>
        <taxon>Pseudomonadota</taxon>
        <taxon>Gammaproteobacteria</taxon>
        <taxon>Pseudomonadales</taxon>
        <taxon>Pseudomonadaceae</taxon>
        <taxon>Pseudomonas</taxon>
    </lineage>
</organism>
<feature type="transmembrane region" description="Helical" evidence="6">
    <location>
        <begin position="6"/>
        <end position="23"/>
    </location>
</feature>
<comment type="similarity">
    <text evidence="2 6">Belongs to the GDT1 family.</text>
</comment>
<feature type="transmembrane region" description="Helical" evidence="6">
    <location>
        <begin position="67"/>
        <end position="88"/>
    </location>
</feature>
<gene>
    <name evidence="7" type="ORF">CEG18_29400</name>
</gene>
<dbReference type="Proteomes" id="UP000198145">
    <property type="component" value="Unassembled WGS sequence"/>
</dbReference>
<feature type="transmembrane region" description="Helical" evidence="6">
    <location>
        <begin position="100"/>
        <end position="119"/>
    </location>
</feature>
<evidence type="ECO:0000256" key="6">
    <source>
        <dbReference type="RuleBase" id="RU365102"/>
    </source>
</evidence>
<evidence type="ECO:0000256" key="4">
    <source>
        <dbReference type="ARBA" id="ARBA00022989"/>
    </source>
</evidence>
<evidence type="ECO:0000256" key="1">
    <source>
        <dbReference type="ARBA" id="ARBA00004141"/>
    </source>
</evidence>
<accession>A0A246F2Z7</accession>
<dbReference type="InterPro" id="IPR001727">
    <property type="entry name" value="GDT1-like"/>
</dbReference>
<name>A0A246F2Z7_PSENT</name>
<sequence>DQTLRWSLGIIFLLFAAWILVPDKEGEIQNLSKHGVFLTTLISFFLAEMGDKTQLATVALGANYSSIWYVTIGSTVGMMGSNALAIFLGDALLKKIPMKFVRMGASFLFLIFGLGIIFGD</sequence>
<evidence type="ECO:0000256" key="3">
    <source>
        <dbReference type="ARBA" id="ARBA00022692"/>
    </source>
</evidence>
<comment type="subcellular location">
    <subcellularLocation>
        <location evidence="1 6">Membrane</location>
        <topology evidence="1 6">Multi-pass membrane protein</topology>
    </subcellularLocation>
</comment>
<feature type="non-terminal residue" evidence="7">
    <location>
        <position position="1"/>
    </location>
</feature>
<dbReference type="GO" id="GO:0016020">
    <property type="term" value="C:membrane"/>
    <property type="evidence" value="ECO:0007669"/>
    <property type="project" value="UniProtKB-SubCell"/>
</dbReference>
<keyword evidence="5 6" id="KW-0472">Membrane</keyword>
<proteinExistence type="inferred from homology"/>